<keyword evidence="1" id="KW-0472">Membrane</keyword>
<gene>
    <name evidence="2" type="ORF">XAT740_LOCUS47143</name>
</gene>
<keyword evidence="3" id="KW-1185">Reference proteome</keyword>
<keyword evidence="1" id="KW-0812">Transmembrane</keyword>
<protein>
    <submittedName>
        <fullName evidence="2">Uncharacterized protein</fullName>
    </submittedName>
</protein>
<proteinExistence type="predicted"/>
<evidence type="ECO:0000256" key="1">
    <source>
        <dbReference type="SAM" id="Phobius"/>
    </source>
</evidence>
<name>A0A816AHJ0_ADIRI</name>
<dbReference type="AlphaFoldDB" id="A0A816AHJ0"/>
<organism evidence="2 3">
    <name type="scientific">Adineta ricciae</name>
    <name type="common">Rotifer</name>
    <dbReference type="NCBI Taxonomy" id="249248"/>
    <lineage>
        <taxon>Eukaryota</taxon>
        <taxon>Metazoa</taxon>
        <taxon>Spiralia</taxon>
        <taxon>Gnathifera</taxon>
        <taxon>Rotifera</taxon>
        <taxon>Eurotatoria</taxon>
        <taxon>Bdelloidea</taxon>
        <taxon>Adinetida</taxon>
        <taxon>Adinetidae</taxon>
        <taxon>Adineta</taxon>
    </lineage>
</organism>
<dbReference type="EMBL" id="CAJNOR010006477">
    <property type="protein sequence ID" value="CAF1596281.1"/>
    <property type="molecule type" value="Genomic_DNA"/>
</dbReference>
<reference evidence="2" key="1">
    <citation type="submission" date="2021-02" db="EMBL/GenBank/DDBJ databases">
        <authorList>
            <person name="Nowell W R."/>
        </authorList>
    </citation>
    <scope>NUCLEOTIDE SEQUENCE</scope>
</reference>
<evidence type="ECO:0000313" key="3">
    <source>
        <dbReference type="Proteomes" id="UP000663828"/>
    </source>
</evidence>
<evidence type="ECO:0000313" key="2">
    <source>
        <dbReference type="EMBL" id="CAF1596281.1"/>
    </source>
</evidence>
<sequence length="158" mass="18228">MPIDKRKITNVANYPTWLSSIHISMNAFYLFLIFISLAWNVYNTHQYQILAERQLKFENILAEILPPSSLQSFNQIPTSSTFKQWMTSAFALLKQFTFNDDSTNSSSPIVVQPSTVSTLFWKCSLRTLTLAYVCTYIYISMYGSCQGRTRLFQTCITN</sequence>
<accession>A0A816AHJ0</accession>
<feature type="transmembrane region" description="Helical" evidence="1">
    <location>
        <begin position="21"/>
        <end position="42"/>
    </location>
</feature>
<dbReference type="Proteomes" id="UP000663828">
    <property type="component" value="Unassembled WGS sequence"/>
</dbReference>
<comment type="caution">
    <text evidence="2">The sequence shown here is derived from an EMBL/GenBank/DDBJ whole genome shotgun (WGS) entry which is preliminary data.</text>
</comment>
<keyword evidence="1" id="KW-1133">Transmembrane helix</keyword>